<evidence type="ECO:0000313" key="12">
    <source>
        <dbReference type="Proteomes" id="UP000199019"/>
    </source>
</evidence>
<evidence type="ECO:0000256" key="1">
    <source>
        <dbReference type="ARBA" id="ARBA00008721"/>
    </source>
</evidence>
<keyword evidence="7" id="KW-0482">Metalloprotease</keyword>
<dbReference type="GO" id="GO:0046872">
    <property type="term" value="F:metal ion binding"/>
    <property type="evidence" value="ECO:0007669"/>
    <property type="project" value="UniProtKB-KW"/>
</dbReference>
<dbReference type="InterPro" id="IPR008754">
    <property type="entry name" value="Peptidase_M43"/>
</dbReference>
<dbReference type="RefSeq" id="WP_091757620.1">
    <property type="nucleotide sequence ID" value="NZ_FOHB01000003.1"/>
</dbReference>
<dbReference type="STRING" id="587636.SAMN05216199_1938"/>
<evidence type="ECO:0000256" key="5">
    <source>
        <dbReference type="ARBA" id="ARBA00022801"/>
    </source>
</evidence>
<gene>
    <name evidence="11" type="ORF">SAMN05216199_1938</name>
</gene>
<dbReference type="AlphaFoldDB" id="A0A1H9UI60"/>
<proteinExistence type="inferred from homology"/>
<sequence>MSARARLALSALLLAAAGVAAPAGAQAVTMAGTDSVAPECATHTDSVNAGRAAAGGNRKDPHELTAAQTRAMEADLSRALAAKGYTKAPNGEARKPGGGGAFAAATVKVYWHVITDGTNGKLTSSDISGQLNVLNSAYSSSGFSFALAGTDTTTNSQWYNLRNGSKQERDMKRTLRKGTMADLNIYSANLQGGLLGWATFPKSSYDAMDGVVILDESIPGGSAAPYNQGDTATHEIGHWLGLYHTFQGGCTGSGDYVGDTPAEASAAYGCPTGRDTCSAAGLDPIKNFMDYTDDACMNTFSSGQQVRMQNSWAAYRG</sequence>
<keyword evidence="6" id="KW-0862">Zinc</keyword>
<feature type="chain" id="PRO_5038354053" evidence="9">
    <location>
        <begin position="26"/>
        <end position="317"/>
    </location>
</feature>
<feature type="domain" description="Peptidase M43 pregnancy-associated plasma-A" evidence="10">
    <location>
        <begin position="196"/>
        <end position="311"/>
    </location>
</feature>
<dbReference type="GO" id="GO:0006508">
    <property type="term" value="P:proteolysis"/>
    <property type="evidence" value="ECO:0007669"/>
    <property type="project" value="UniProtKB-KW"/>
</dbReference>
<reference evidence="12" key="1">
    <citation type="submission" date="2016-10" db="EMBL/GenBank/DDBJ databases">
        <authorList>
            <person name="Varghese N."/>
            <person name="Submissions S."/>
        </authorList>
    </citation>
    <scope>NUCLEOTIDE SEQUENCE [LARGE SCALE GENOMIC DNA]</scope>
    <source>
        <strain evidence="12">CGMCC 1.6963</strain>
    </source>
</reference>
<name>A0A1H9UI60_9MICO</name>
<dbReference type="Proteomes" id="UP000199019">
    <property type="component" value="Unassembled WGS sequence"/>
</dbReference>
<keyword evidence="8" id="KW-1015">Disulfide bond</keyword>
<evidence type="ECO:0000256" key="6">
    <source>
        <dbReference type="ARBA" id="ARBA00022833"/>
    </source>
</evidence>
<evidence type="ECO:0000256" key="9">
    <source>
        <dbReference type="SAM" id="SignalP"/>
    </source>
</evidence>
<dbReference type="PANTHER" id="PTHR47466">
    <property type="match status" value="1"/>
</dbReference>
<dbReference type="Pfam" id="PF05572">
    <property type="entry name" value="Peptidase_M43"/>
    <property type="match status" value="1"/>
</dbReference>
<feature type="signal peptide" evidence="9">
    <location>
        <begin position="1"/>
        <end position="25"/>
    </location>
</feature>
<dbReference type="EMBL" id="FOHB01000003">
    <property type="protein sequence ID" value="SES09155.1"/>
    <property type="molecule type" value="Genomic_DNA"/>
</dbReference>
<evidence type="ECO:0000256" key="2">
    <source>
        <dbReference type="ARBA" id="ARBA00022670"/>
    </source>
</evidence>
<protein>
    <submittedName>
        <fullName evidence="11">Pregnancy-associated plasma protein-A</fullName>
    </submittedName>
</protein>
<accession>A0A1H9UI60</accession>
<evidence type="ECO:0000259" key="10">
    <source>
        <dbReference type="Pfam" id="PF05572"/>
    </source>
</evidence>
<keyword evidence="3" id="KW-0479">Metal-binding</keyword>
<keyword evidence="4 9" id="KW-0732">Signal</keyword>
<evidence type="ECO:0000313" key="11">
    <source>
        <dbReference type="EMBL" id="SES09155.1"/>
    </source>
</evidence>
<organism evidence="11 12">
    <name type="scientific">Pedococcus cremeus</name>
    <dbReference type="NCBI Taxonomy" id="587636"/>
    <lineage>
        <taxon>Bacteria</taxon>
        <taxon>Bacillati</taxon>
        <taxon>Actinomycetota</taxon>
        <taxon>Actinomycetes</taxon>
        <taxon>Micrococcales</taxon>
        <taxon>Intrasporangiaceae</taxon>
        <taxon>Pedococcus</taxon>
    </lineage>
</organism>
<dbReference type="CDD" id="cd04275">
    <property type="entry name" value="ZnMc_pappalysin_like"/>
    <property type="match status" value="1"/>
</dbReference>
<comment type="similarity">
    <text evidence="1">Belongs to the peptidase M43B family.</text>
</comment>
<evidence type="ECO:0000256" key="8">
    <source>
        <dbReference type="ARBA" id="ARBA00023157"/>
    </source>
</evidence>
<keyword evidence="12" id="KW-1185">Reference proteome</keyword>
<dbReference type="Gene3D" id="3.40.390.10">
    <property type="entry name" value="Collagenase (Catalytic Domain)"/>
    <property type="match status" value="1"/>
</dbReference>
<evidence type="ECO:0000256" key="7">
    <source>
        <dbReference type="ARBA" id="ARBA00023049"/>
    </source>
</evidence>
<dbReference type="SUPFAM" id="SSF55486">
    <property type="entry name" value="Metalloproteases ('zincins'), catalytic domain"/>
    <property type="match status" value="1"/>
</dbReference>
<dbReference type="OrthoDB" id="6278496at2"/>
<dbReference type="PANTHER" id="PTHR47466:SF1">
    <property type="entry name" value="METALLOPROTEASE MEP1 (AFU_ORTHOLOGUE AFUA_1G07730)-RELATED"/>
    <property type="match status" value="1"/>
</dbReference>
<keyword evidence="5" id="KW-0378">Hydrolase</keyword>
<evidence type="ECO:0000256" key="3">
    <source>
        <dbReference type="ARBA" id="ARBA00022723"/>
    </source>
</evidence>
<keyword evidence="2" id="KW-0645">Protease</keyword>
<dbReference type="GO" id="GO:0008237">
    <property type="term" value="F:metallopeptidase activity"/>
    <property type="evidence" value="ECO:0007669"/>
    <property type="project" value="UniProtKB-KW"/>
</dbReference>
<dbReference type="InterPro" id="IPR024079">
    <property type="entry name" value="MetalloPept_cat_dom_sf"/>
</dbReference>
<evidence type="ECO:0000256" key="4">
    <source>
        <dbReference type="ARBA" id="ARBA00022729"/>
    </source>
</evidence>